<organism evidence="5 6">
    <name type="scientific">Daejeonella lutea</name>
    <dbReference type="NCBI Taxonomy" id="572036"/>
    <lineage>
        <taxon>Bacteria</taxon>
        <taxon>Pseudomonadati</taxon>
        <taxon>Bacteroidota</taxon>
        <taxon>Sphingobacteriia</taxon>
        <taxon>Sphingobacteriales</taxon>
        <taxon>Sphingobacteriaceae</taxon>
        <taxon>Daejeonella</taxon>
    </lineage>
</organism>
<reference evidence="6" key="1">
    <citation type="submission" date="2017-02" db="EMBL/GenBank/DDBJ databases">
        <authorList>
            <person name="Varghese N."/>
            <person name="Submissions S."/>
        </authorList>
    </citation>
    <scope>NUCLEOTIDE SEQUENCE [LARGE SCALE GENOMIC DNA]</scope>
    <source>
        <strain evidence="6">DSM 22385</strain>
    </source>
</reference>
<evidence type="ECO:0000256" key="1">
    <source>
        <dbReference type="ARBA" id="ARBA00004196"/>
    </source>
</evidence>
<dbReference type="GO" id="GO:0030313">
    <property type="term" value="C:cell envelope"/>
    <property type="evidence" value="ECO:0007669"/>
    <property type="project" value="UniProtKB-SubCell"/>
</dbReference>
<feature type="transmembrane region" description="Helical" evidence="4">
    <location>
        <begin position="15"/>
        <end position="35"/>
    </location>
</feature>
<dbReference type="Gene3D" id="2.40.30.170">
    <property type="match status" value="1"/>
</dbReference>
<name>A0A1T5BSN9_9SPHI</name>
<protein>
    <submittedName>
        <fullName evidence="5">HlyD family secretion protein</fullName>
    </submittedName>
</protein>
<evidence type="ECO:0000256" key="2">
    <source>
        <dbReference type="ARBA" id="ARBA00023054"/>
    </source>
</evidence>
<keyword evidence="6" id="KW-1185">Reference proteome</keyword>
<dbReference type="AlphaFoldDB" id="A0A1T5BSN9"/>
<dbReference type="STRING" id="572036.SAMN05661099_1667"/>
<dbReference type="EMBL" id="FUYR01000001">
    <property type="protein sequence ID" value="SKB50197.1"/>
    <property type="molecule type" value="Genomic_DNA"/>
</dbReference>
<accession>A0A1T5BSN9</accession>
<evidence type="ECO:0000256" key="4">
    <source>
        <dbReference type="SAM" id="Phobius"/>
    </source>
</evidence>
<dbReference type="Gene3D" id="1.10.287.470">
    <property type="entry name" value="Helix hairpin bin"/>
    <property type="match status" value="1"/>
</dbReference>
<feature type="coiled-coil region" evidence="3">
    <location>
        <begin position="189"/>
        <end position="223"/>
    </location>
</feature>
<gene>
    <name evidence="5" type="ORF">SAMN05661099_1667</name>
</gene>
<keyword evidence="2 3" id="KW-0175">Coiled coil</keyword>
<dbReference type="Gene3D" id="2.40.50.100">
    <property type="match status" value="1"/>
</dbReference>
<keyword evidence="4" id="KW-1133">Transmembrane helix</keyword>
<dbReference type="PANTHER" id="PTHR32347:SF23">
    <property type="entry name" value="BLL5650 PROTEIN"/>
    <property type="match status" value="1"/>
</dbReference>
<proteinExistence type="predicted"/>
<dbReference type="PANTHER" id="PTHR32347">
    <property type="entry name" value="EFFLUX SYSTEM COMPONENT YKNX-RELATED"/>
    <property type="match status" value="1"/>
</dbReference>
<dbReference type="OrthoDB" id="1957187at2"/>
<sequence length="378" mass="42357">MERDINKKKWVETKIPVIVGALIVLACVAAALYFASGIEKLAIEKSFVKKGAYQETVAIDGIVMPLAAVQLDASEGGRVVEILVSEGDYVNRGQAILRLSNTDLQTSLANQETAVLNVLSKMQSIRNSSDQNSMRQLNQLAEVENALAEAERVYNLNKYLFAEKAIGSQELKSYENSYKYQLKRLSLTREALSKDSASVRRQLRQMENIYNRMQSELAELRQKSGNMIVRSPVDGQLRSVNARVGQVKGKGESLGQVDIVSGYKIRVGLSPSYKQKVFEGMKGSCTVDGINYRLLVHKVYPEVVNDRFHMDMVFEEKVPVGLRSGGKLSVQLSLIERLQAFLFSRPAPFSSTGRQMSCCDKYWDTQELINEAIKMHRL</sequence>
<dbReference type="PROSITE" id="PS51257">
    <property type="entry name" value="PROKAR_LIPOPROTEIN"/>
    <property type="match status" value="1"/>
</dbReference>
<dbReference type="Proteomes" id="UP000189981">
    <property type="component" value="Unassembled WGS sequence"/>
</dbReference>
<evidence type="ECO:0000313" key="5">
    <source>
        <dbReference type="EMBL" id="SKB50197.1"/>
    </source>
</evidence>
<evidence type="ECO:0000313" key="6">
    <source>
        <dbReference type="Proteomes" id="UP000189981"/>
    </source>
</evidence>
<keyword evidence="4" id="KW-0472">Membrane</keyword>
<evidence type="ECO:0000256" key="3">
    <source>
        <dbReference type="SAM" id="Coils"/>
    </source>
</evidence>
<dbReference type="RefSeq" id="WP_079702115.1">
    <property type="nucleotide sequence ID" value="NZ_FUYR01000001.1"/>
</dbReference>
<dbReference type="InterPro" id="IPR050465">
    <property type="entry name" value="UPF0194_transport"/>
</dbReference>
<comment type="subcellular location">
    <subcellularLocation>
        <location evidence="1">Cell envelope</location>
    </subcellularLocation>
</comment>
<keyword evidence="4" id="KW-0812">Transmembrane</keyword>